<dbReference type="STRING" id="314271.RB2654_10703"/>
<dbReference type="Proteomes" id="UP000002931">
    <property type="component" value="Unassembled WGS sequence"/>
</dbReference>
<keyword evidence="3" id="KW-1185">Reference proteome</keyword>
<dbReference type="Pfam" id="PF01863">
    <property type="entry name" value="YgjP-like"/>
    <property type="match status" value="1"/>
</dbReference>
<reference evidence="2 3" key="1">
    <citation type="journal article" date="2010" name="J. Bacteriol.">
        <title>Genome sequences of Pelagibaca bermudensis HTCC2601T and Maritimibacter alkaliphilus HTCC2654T, the type strains of two marine Roseobacter genera.</title>
        <authorList>
            <person name="Thrash J.C."/>
            <person name="Cho J.C."/>
            <person name="Ferriera S."/>
            <person name="Johnson J."/>
            <person name="Vergin K.L."/>
            <person name="Giovannoni S.J."/>
        </authorList>
    </citation>
    <scope>NUCLEOTIDE SEQUENCE [LARGE SCALE GENOMIC DNA]</scope>
    <source>
        <strain evidence="2 3">HTCC2654</strain>
    </source>
</reference>
<dbReference type="eggNOG" id="COG1451">
    <property type="taxonomic scope" value="Bacteria"/>
</dbReference>
<dbReference type="InterPro" id="IPR002725">
    <property type="entry name" value="YgjP-like_metallopeptidase"/>
</dbReference>
<proteinExistence type="predicted"/>
<sequence>MQEGVKAFQNRIGDMGERGPEMGLRRALFGGVPDAGPGVIRVAGSPEVTVRFKRSSRARRLSLRISRLDGQVTLTLPTHVPRREAEAFVHEKADWIRGHLADLPGELRPMPGDLIPFEGQMCEVVAVARRGVAQVGGRIEVPSSGVEATPARLGAFLKVAARERLVAASERHAAAIGREIGKVTLRDTRSRWGSCTHEGNLMYSWRLVMAPPDVLDYVAAHEVSHMVHMDHSDAFWRQCADLFPDHKAQRRWLRQKGGALHRYRFRD</sequence>
<name>A3VF46_9RHOB</name>
<dbReference type="EMBL" id="AAMT01000006">
    <property type="protein sequence ID" value="EAQ12961.1"/>
    <property type="molecule type" value="Genomic_DNA"/>
</dbReference>
<dbReference type="CDD" id="cd07344">
    <property type="entry name" value="M48_yhfN_like"/>
    <property type="match status" value="1"/>
</dbReference>
<dbReference type="PANTHER" id="PTHR30399:SF1">
    <property type="entry name" value="UTP PYROPHOSPHATASE"/>
    <property type="match status" value="1"/>
</dbReference>
<dbReference type="AlphaFoldDB" id="A3VF46"/>
<organism evidence="2 3">
    <name type="scientific">Maritimibacter alkaliphilus HTCC2654</name>
    <dbReference type="NCBI Taxonomy" id="314271"/>
    <lineage>
        <taxon>Bacteria</taxon>
        <taxon>Pseudomonadati</taxon>
        <taxon>Pseudomonadota</taxon>
        <taxon>Alphaproteobacteria</taxon>
        <taxon>Rhodobacterales</taxon>
        <taxon>Roseobacteraceae</taxon>
        <taxon>Maritimibacter</taxon>
    </lineage>
</organism>
<evidence type="ECO:0000313" key="3">
    <source>
        <dbReference type="Proteomes" id="UP000002931"/>
    </source>
</evidence>
<feature type="domain" description="YgjP-like metallopeptidase" evidence="1">
    <location>
        <begin position="59"/>
        <end position="255"/>
    </location>
</feature>
<dbReference type="Gene3D" id="3.30.2010.10">
    <property type="entry name" value="Metalloproteases ('zincins'), catalytic domain"/>
    <property type="match status" value="1"/>
</dbReference>
<dbReference type="InterPro" id="IPR053136">
    <property type="entry name" value="UTP_pyrophosphatase-like"/>
</dbReference>
<comment type="caution">
    <text evidence="2">The sequence shown here is derived from an EMBL/GenBank/DDBJ whole genome shotgun (WGS) entry which is preliminary data.</text>
</comment>
<accession>A3VF46</accession>
<dbReference type="PANTHER" id="PTHR30399">
    <property type="entry name" value="UNCHARACTERIZED PROTEIN YGJP"/>
    <property type="match status" value="1"/>
</dbReference>
<protein>
    <submittedName>
        <fullName evidence="2">Zinc metallopeptidase-like protein</fullName>
    </submittedName>
</protein>
<evidence type="ECO:0000313" key="2">
    <source>
        <dbReference type="EMBL" id="EAQ12961.1"/>
    </source>
</evidence>
<evidence type="ECO:0000259" key="1">
    <source>
        <dbReference type="Pfam" id="PF01863"/>
    </source>
</evidence>
<dbReference type="HOGENOM" id="CLU_065947_2_1_5"/>
<gene>
    <name evidence="2" type="ORF">RB2654_10703</name>
</gene>